<dbReference type="PANTHER" id="PTHR21624">
    <property type="entry name" value="STEROL DESATURASE-RELATED PROTEIN"/>
    <property type="match status" value="1"/>
</dbReference>
<dbReference type="EMBL" id="JAEDAL010000001">
    <property type="protein sequence ID" value="MBH9551917.1"/>
    <property type="molecule type" value="Genomic_DNA"/>
</dbReference>
<name>A0A931ISK1_9BURK</name>
<dbReference type="GO" id="GO:0006643">
    <property type="term" value="P:membrane lipid metabolic process"/>
    <property type="evidence" value="ECO:0007669"/>
    <property type="project" value="TreeGrafter"/>
</dbReference>
<keyword evidence="4" id="KW-0560">Oxidoreductase</keyword>
<evidence type="ECO:0000256" key="3">
    <source>
        <dbReference type="ARBA" id="ARBA00022989"/>
    </source>
</evidence>
<comment type="subcellular location">
    <subcellularLocation>
        <location evidence="1">Endomembrane system</location>
        <topology evidence="1">Multi-pass membrane protein</topology>
    </subcellularLocation>
</comment>
<feature type="domain" description="Fatty acid hydroxylase" evidence="7">
    <location>
        <begin position="138"/>
        <end position="272"/>
    </location>
</feature>
<organism evidence="8 9">
    <name type="scientific">Inhella gelatinilytica</name>
    <dbReference type="NCBI Taxonomy" id="2795030"/>
    <lineage>
        <taxon>Bacteria</taxon>
        <taxon>Pseudomonadati</taxon>
        <taxon>Pseudomonadota</taxon>
        <taxon>Betaproteobacteria</taxon>
        <taxon>Burkholderiales</taxon>
        <taxon>Sphaerotilaceae</taxon>
        <taxon>Inhella</taxon>
    </lineage>
</organism>
<dbReference type="GO" id="GO:0005506">
    <property type="term" value="F:iron ion binding"/>
    <property type="evidence" value="ECO:0007669"/>
    <property type="project" value="InterPro"/>
</dbReference>
<evidence type="ECO:0000256" key="1">
    <source>
        <dbReference type="ARBA" id="ARBA00004127"/>
    </source>
</evidence>
<dbReference type="PANTHER" id="PTHR21624:SF1">
    <property type="entry name" value="ALKYLGLYCEROL MONOOXYGENASE"/>
    <property type="match status" value="1"/>
</dbReference>
<dbReference type="InterPro" id="IPR051689">
    <property type="entry name" value="Sterol_desaturase/TMEM195"/>
</dbReference>
<protein>
    <submittedName>
        <fullName evidence="8">Sterol desaturase family protein</fullName>
    </submittedName>
</protein>
<keyword evidence="6" id="KW-0472">Membrane</keyword>
<keyword evidence="9" id="KW-1185">Reference proteome</keyword>
<evidence type="ECO:0000256" key="5">
    <source>
        <dbReference type="ARBA" id="ARBA00023098"/>
    </source>
</evidence>
<dbReference type="AlphaFoldDB" id="A0A931ISK1"/>
<keyword evidence="3" id="KW-1133">Transmembrane helix</keyword>
<dbReference type="GO" id="GO:0012505">
    <property type="term" value="C:endomembrane system"/>
    <property type="evidence" value="ECO:0007669"/>
    <property type="project" value="UniProtKB-SubCell"/>
</dbReference>
<keyword evidence="5" id="KW-0443">Lipid metabolism</keyword>
<dbReference type="GO" id="GO:0050479">
    <property type="term" value="F:glyceryl-ether monooxygenase activity"/>
    <property type="evidence" value="ECO:0007669"/>
    <property type="project" value="TreeGrafter"/>
</dbReference>
<evidence type="ECO:0000256" key="6">
    <source>
        <dbReference type="ARBA" id="ARBA00023136"/>
    </source>
</evidence>
<reference evidence="8" key="1">
    <citation type="submission" date="2020-12" db="EMBL/GenBank/DDBJ databases">
        <title>The genome sequence of Inhella sp. 4Y17.</title>
        <authorList>
            <person name="Liu Y."/>
        </authorList>
    </citation>
    <scope>NUCLEOTIDE SEQUENCE</scope>
    <source>
        <strain evidence="8">4Y10</strain>
    </source>
</reference>
<evidence type="ECO:0000259" key="7">
    <source>
        <dbReference type="Pfam" id="PF04116"/>
    </source>
</evidence>
<evidence type="ECO:0000256" key="2">
    <source>
        <dbReference type="ARBA" id="ARBA00022692"/>
    </source>
</evidence>
<comment type="caution">
    <text evidence="8">The sequence shown here is derived from an EMBL/GenBank/DDBJ whole genome shotgun (WGS) entry which is preliminary data.</text>
</comment>
<evidence type="ECO:0000313" key="9">
    <source>
        <dbReference type="Proteomes" id="UP000620139"/>
    </source>
</evidence>
<dbReference type="RefSeq" id="WP_198099506.1">
    <property type="nucleotide sequence ID" value="NZ_JAEDAL010000001.1"/>
</dbReference>
<keyword evidence="2" id="KW-0812">Transmembrane</keyword>
<proteinExistence type="predicted"/>
<dbReference type="GO" id="GO:0016020">
    <property type="term" value="C:membrane"/>
    <property type="evidence" value="ECO:0007669"/>
    <property type="project" value="GOC"/>
</dbReference>
<gene>
    <name evidence="8" type="ORF">I7X43_03550</name>
</gene>
<dbReference type="InterPro" id="IPR006694">
    <property type="entry name" value="Fatty_acid_hydroxylase"/>
</dbReference>
<evidence type="ECO:0000313" key="8">
    <source>
        <dbReference type="EMBL" id="MBH9551917.1"/>
    </source>
</evidence>
<dbReference type="Proteomes" id="UP000620139">
    <property type="component" value="Unassembled WGS sequence"/>
</dbReference>
<dbReference type="GO" id="GO:0008610">
    <property type="term" value="P:lipid biosynthetic process"/>
    <property type="evidence" value="ECO:0007669"/>
    <property type="project" value="InterPro"/>
</dbReference>
<evidence type="ECO:0000256" key="4">
    <source>
        <dbReference type="ARBA" id="ARBA00023002"/>
    </source>
</evidence>
<sequence>MLRSRVVGRSPHRLLLIEAADMPSLLQRHLYPLVALMGLLLWALAPRAGLHTEALVMGWSLTVLALGWALERRWPFEACWRTPVERDTRIDAPSALLVMAAVDPLLKAGLPLLAAAGIAALPVLGTLWPHSWPLALQWVVALLWVELAKYATHRAHHEWSPLWRLHALHHGSERLYWLNNFRVHPLNFVLVTAAALLPLQLLGAPADLLLGVLAFTQPVMLLQHSNADLRNGFWNALFSTNEAHRWHHSAEAHEANRNYGAALLIWDHVFGTYLAAPAGHRPERVGLFGDGDGYPSRASFWCQLLGGRSCRPLCSPVCCV</sequence>
<accession>A0A931ISK1</accession>
<dbReference type="Pfam" id="PF04116">
    <property type="entry name" value="FA_hydroxylase"/>
    <property type="match status" value="1"/>
</dbReference>